<organism evidence="4 5">
    <name type="scientific">Pelomonas caseinilytica</name>
    <dbReference type="NCBI Taxonomy" id="2906763"/>
    <lineage>
        <taxon>Bacteria</taxon>
        <taxon>Pseudomonadati</taxon>
        <taxon>Pseudomonadota</taxon>
        <taxon>Betaproteobacteria</taxon>
        <taxon>Burkholderiales</taxon>
        <taxon>Sphaerotilaceae</taxon>
        <taxon>Roseateles</taxon>
    </lineage>
</organism>
<dbReference type="CDD" id="cd06911">
    <property type="entry name" value="VirB9_CagX_TrbG"/>
    <property type="match status" value="1"/>
</dbReference>
<evidence type="ECO:0000256" key="3">
    <source>
        <dbReference type="SAM" id="MobiDB-lite"/>
    </source>
</evidence>
<evidence type="ECO:0000256" key="1">
    <source>
        <dbReference type="ARBA" id="ARBA00006135"/>
    </source>
</evidence>
<accession>A0ABS8XM03</accession>
<keyword evidence="5" id="KW-1185">Reference proteome</keyword>
<evidence type="ECO:0000313" key="5">
    <source>
        <dbReference type="Proteomes" id="UP001201463"/>
    </source>
</evidence>
<sequence length="296" mass="31360">MPWTGVAFALTMPATLPAAPDSRLREVPYDAGAIITVPVKRGAVTLVLLGADEAISEVAAGLGSDCAKPEASWCVAAQAGGRTLFVKPKSTASAANNLAVVTDRRVHNLQFIVLNDGDPRPPVYRLVVRPPAPPPSAPAPTPGLVPVLPVLPAAPHPPTVEQVVAERLQAKPGVSNTRYSLATGAGSEDIVPSLVFDDGRFTYLQFRGNREIPAVFQVLEDDSETLVNTRMEDELLVVDRVSRRLVLRSGSAVVGLWNDAFDGDGAPPERGTTVPGLRRVIKPSRPAPARSQEDTP</sequence>
<evidence type="ECO:0000256" key="2">
    <source>
        <dbReference type="ARBA" id="ARBA00022729"/>
    </source>
</evidence>
<comment type="caution">
    <text evidence="4">The sequence shown here is derived from an EMBL/GenBank/DDBJ whole genome shotgun (WGS) entry which is preliminary data.</text>
</comment>
<proteinExistence type="inferred from homology"/>
<dbReference type="RefSeq" id="WP_233392702.1">
    <property type="nucleotide sequence ID" value="NZ_JAJTWT010000005.1"/>
</dbReference>
<dbReference type="Pfam" id="PF03524">
    <property type="entry name" value="CagX"/>
    <property type="match status" value="1"/>
</dbReference>
<protein>
    <submittedName>
        <fullName evidence="4">TrbG/VirB9 family P-type conjugative transfer protein</fullName>
    </submittedName>
</protein>
<comment type="similarity">
    <text evidence="1">Belongs to the TrbG/VirB9 family.</text>
</comment>
<reference evidence="4 5" key="1">
    <citation type="submission" date="2021-12" db="EMBL/GenBank/DDBJ databases">
        <title>Genome seq of p7.</title>
        <authorList>
            <person name="Seo T."/>
        </authorList>
    </citation>
    <scope>NUCLEOTIDE SEQUENCE [LARGE SCALE GENOMIC DNA]</scope>
    <source>
        <strain evidence="4 5">P7</strain>
    </source>
</reference>
<dbReference type="Gene3D" id="2.60.40.2500">
    <property type="match status" value="1"/>
</dbReference>
<dbReference type="InterPro" id="IPR038161">
    <property type="entry name" value="VirB9/CagX/TrbG_C_sf"/>
</dbReference>
<keyword evidence="2" id="KW-0732">Signal</keyword>
<dbReference type="InterPro" id="IPR033645">
    <property type="entry name" value="VirB9/CagX/TrbG_C"/>
</dbReference>
<feature type="region of interest" description="Disordered" evidence="3">
    <location>
        <begin position="264"/>
        <end position="296"/>
    </location>
</feature>
<evidence type="ECO:0000313" key="4">
    <source>
        <dbReference type="EMBL" id="MCE4538260.1"/>
    </source>
</evidence>
<dbReference type="EMBL" id="JAJTWT010000005">
    <property type="protein sequence ID" value="MCE4538260.1"/>
    <property type="molecule type" value="Genomic_DNA"/>
</dbReference>
<dbReference type="InterPro" id="IPR010258">
    <property type="entry name" value="Conjugal_tfr_TrbG/VirB9/CagX"/>
</dbReference>
<name>A0ABS8XM03_9BURK</name>
<gene>
    <name evidence="4" type="ORF">LXT12_13465</name>
</gene>
<dbReference type="Proteomes" id="UP001201463">
    <property type="component" value="Unassembled WGS sequence"/>
</dbReference>